<reference evidence="1" key="1">
    <citation type="submission" date="2021-06" db="EMBL/GenBank/DDBJ databases">
        <authorList>
            <person name="Kallberg Y."/>
            <person name="Tangrot J."/>
            <person name="Rosling A."/>
        </authorList>
    </citation>
    <scope>NUCLEOTIDE SEQUENCE</scope>
    <source>
        <strain evidence="1">CL356</strain>
    </source>
</reference>
<keyword evidence="2" id="KW-1185">Reference proteome</keyword>
<evidence type="ECO:0000313" key="2">
    <source>
        <dbReference type="Proteomes" id="UP000789525"/>
    </source>
</evidence>
<evidence type="ECO:0000313" key="1">
    <source>
        <dbReference type="EMBL" id="CAG8690962.1"/>
    </source>
</evidence>
<protein>
    <submittedName>
        <fullName evidence="1">13690_t:CDS:1</fullName>
    </submittedName>
</protein>
<name>A0ACA9P3R9_9GLOM</name>
<comment type="caution">
    <text evidence="1">The sequence shown here is derived from an EMBL/GenBank/DDBJ whole genome shotgun (WGS) entry which is preliminary data.</text>
</comment>
<gene>
    <name evidence="1" type="ORF">ACOLOM_LOCUS9829</name>
</gene>
<accession>A0ACA9P3R9</accession>
<dbReference type="Proteomes" id="UP000789525">
    <property type="component" value="Unassembled WGS sequence"/>
</dbReference>
<dbReference type="EMBL" id="CAJVPT010029471">
    <property type="protein sequence ID" value="CAG8690962.1"/>
    <property type="molecule type" value="Genomic_DNA"/>
</dbReference>
<proteinExistence type="predicted"/>
<feature type="non-terminal residue" evidence="1">
    <location>
        <position position="1"/>
    </location>
</feature>
<sequence>SMTDTLLKSSPMDEGRKYMCESEDWAIIDGIYDVDIREKVVIVGEMKELFVQMSDEKALNWLSAISPTRAYDFHKPRRLEGTCEWIFKTQRYQAWIDGTETRDLWVVGIPATSLIDELRGQEDSLTTYFFFRDGDLQTMSPLEMVASIIAQLINSEIDKERLMRILKLRVQSSSYFTSKLNESRDLGQLSATLLEMLQGFPMPVIILLDALDECTEPSSVVRHLLEPAKNPSSIVHLMSMPSLGEEIHVRFLLTGRPNVHDIFASLPYVSTIDMEVNEDIRKFVNEQVAGNESLRRHESQIIATIYENSQGMFRYAGMYELLEDSGEPLQLVLALVIEELNEPSPEPISKRLQAMPKGISGMYELILRRLGSRGGGWEHKLRQKLLLWVTLVNRPLKVPEMQYAYVTVEGDKSFDPDIVVLPTAKQMLAACGPLLEVTSEDELRFTHRTVKEFLLQPMDKLSELARSDERVTSCMVNEAEGNALITMGCGQGISLIAPD</sequence>
<organism evidence="1 2">
    <name type="scientific">Acaulospora colombiana</name>
    <dbReference type="NCBI Taxonomy" id="27376"/>
    <lineage>
        <taxon>Eukaryota</taxon>
        <taxon>Fungi</taxon>
        <taxon>Fungi incertae sedis</taxon>
        <taxon>Mucoromycota</taxon>
        <taxon>Glomeromycotina</taxon>
        <taxon>Glomeromycetes</taxon>
        <taxon>Diversisporales</taxon>
        <taxon>Acaulosporaceae</taxon>
        <taxon>Acaulospora</taxon>
    </lineage>
</organism>